<dbReference type="Pfam" id="PF01276">
    <property type="entry name" value="OKR_DC_1"/>
    <property type="match status" value="1"/>
</dbReference>
<dbReference type="InterPro" id="IPR015424">
    <property type="entry name" value="PyrdxlP-dep_Trfase"/>
</dbReference>
<dbReference type="Proteomes" id="UP000429595">
    <property type="component" value="Unassembled WGS sequence"/>
</dbReference>
<dbReference type="PANTHER" id="PTHR43277:SF4">
    <property type="entry name" value="ARGININE DECARBOXYLASE"/>
    <property type="match status" value="1"/>
</dbReference>
<dbReference type="PROSITE" id="PS00703">
    <property type="entry name" value="OKR_DC_1"/>
    <property type="match status" value="1"/>
</dbReference>
<accession>A0A6I1FLQ8</accession>
<dbReference type="CDD" id="cd00615">
    <property type="entry name" value="Orn_deC_like"/>
    <property type="match status" value="1"/>
</dbReference>
<sequence>MSQFDTPLFTGLKAHAEKNPVQFHIPGHKKGSGMDPEFRQFIGENALSIDLINIAPLDDLHHPQGIIQQAQDLAAEAFGADHTFFSVQGTSGAIMTMVMAVCGPGEKIIVPRNVHKSVMTAIVFSGAVPIFIHPEVDAELGISHGITTDAVERALNEHPDAKGLLVINPTYFGISGDLKQIVTIAHSFDVPVLVDEAHGVHIHFHEDLPMSAMQAGADMAATSVHKLGGSLTQSSILNVKEGLISTKRVQTILSMLTTTSTSYILLASLDAARKRLATEGKQLIDETIRLARSMRKQINEINHLYCVGEEILGSKATYDFDPTKLIISVKELGITGHEAEKWLRENYNIEVELSDLYNLLCIITPGDKENEASLLIRALSHMADVFEGTEEKVHAEVLLPNIPLLALSPRDAFYAETEVVPFEESAGRISAEFIMVYPPGIPIFIPGEIITEENLTYILKNRDAGLPVQGPEDFELNTLRVIQERKAIV</sequence>
<dbReference type="Gene3D" id="3.90.100.10">
    <property type="entry name" value="Orn/Lys/Arg decarboxylase, C-terminal domain"/>
    <property type="match status" value="1"/>
</dbReference>
<dbReference type="Gene3D" id="3.40.640.10">
    <property type="entry name" value="Type I PLP-dependent aspartate aminotransferase-like (Major domain)"/>
    <property type="match status" value="1"/>
</dbReference>
<keyword evidence="8" id="KW-1185">Reference proteome</keyword>
<evidence type="ECO:0000256" key="2">
    <source>
        <dbReference type="ARBA" id="ARBA00010671"/>
    </source>
</evidence>
<name>A0A6I1FLQ8_9BACI</name>
<dbReference type="InterPro" id="IPR036633">
    <property type="entry name" value="Prn/Lys/Arg_de-COase_C_sf"/>
</dbReference>
<evidence type="ECO:0000256" key="5">
    <source>
        <dbReference type="ARBA" id="ARBA00023239"/>
    </source>
</evidence>
<dbReference type="AlphaFoldDB" id="A0A6I1FLQ8"/>
<organism evidence="7 8">
    <name type="scientific">Bacillus aerolatus</name>
    <dbReference type="NCBI Taxonomy" id="2653354"/>
    <lineage>
        <taxon>Bacteria</taxon>
        <taxon>Bacillati</taxon>
        <taxon>Bacillota</taxon>
        <taxon>Bacilli</taxon>
        <taxon>Bacillales</taxon>
        <taxon>Bacillaceae</taxon>
        <taxon>Bacillus</taxon>
    </lineage>
</organism>
<dbReference type="SUPFAM" id="SSF55904">
    <property type="entry name" value="Ornithine decarboxylase C-terminal domain"/>
    <property type="match status" value="1"/>
</dbReference>
<dbReference type="InterPro" id="IPR015421">
    <property type="entry name" value="PyrdxlP-dep_Trfase_major"/>
</dbReference>
<comment type="caution">
    <text evidence="7">The sequence shown here is derived from an EMBL/GenBank/DDBJ whole genome shotgun (WGS) entry which is preliminary data.</text>
</comment>
<keyword evidence="3" id="KW-0210">Decarboxylase</keyword>
<dbReference type="GO" id="GO:0016831">
    <property type="term" value="F:carboxy-lyase activity"/>
    <property type="evidence" value="ECO:0007669"/>
    <property type="project" value="UniProtKB-KW"/>
</dbReference>
<comment type="similarity">
    <text evidence="2">Belongs to the Orn/Lys/Arg decarboxylase class-I family.</text>
</comment>
<dbReference type="InterPro" id="IPR000310">
    <property type="entry name" value="Orn/Lys/Arg_deCO2ase_major_dom"/>
</dbReference>
<dbReference type="RefSeq" id="WP_152149906.1">
    <property type="nucleotide sequence ID" value="NZ_WEIO01000002.1"/>
</dbReference>
<evidence type="ECO:0000256" key="1">
    <source>
        <dbReference type="ARBA" id="ARBA00001933"/>
    </source>
</evidence>
<gene>
    <name evidence="7" type="ORF">F9802_04175</name>
</gene>
<keyword evidence="7" id="KW-0808">Transferase</keyword>
<keyword evidence="4" id="KW-0663">Pyridoxal phosphate</keyword>
<reference evidence="7 8" key="1">
    <citation type="submission" date="2019-10" db="EMBL/GenBank/DDBJ databases">
        <title>Bacillus aerolatum sp. nov., isolated from bioaerosol of sport playgrounds.</title>
        <authorList>
            <person name="Chen P."/>
            <person name="Zhang G."/>
        </authorList>
    </citation>
    <scope>NUCLEOTIDE SEQUENCE [LARGE SCALE GENOMIC DNA]</scope>
    <source>
        <strain evidence="7 8">CX253</strain>
    </source>
</reference>
<keyword evidence="5" id="KW-0456">Lyase</keyword>
<dbReference type="InterPro" id="IPR008286">
    <property type="entry name" value="Prn/Lys/Arg_de-COase_C"/>
</dbReference>
<keyword evidence="7" id="KW-0032">Aminotransferase</keyword>
<protein>
    <submittedName>
        <fullName evidence="7">Aminotransferase class I/II-fold pyridoxal phosphate-dependent enzyme</fullName>
    </submittedName>
</protein>
<dbReference type="EMBL" id="WEIO01000002">
    <property type="protein sequence ID" value="KAB7707919.1"/>
    <property type="molecule type" value="Genomic_DNA"/>
</dbReference>
<comment type="cofactor">
    <cofactor evidence="1">
        <name>pyridoxal 5'-phosphate</name>
        <dbReference type="ChEBI" id="CHEBI:597326"/>
    </cofactor>
</comment>
<feature type="domain" description="Orn/Lys/Arg decarboxylases family 1 pyridoxal-P attachment site" evidence="6">
    <location>
        <begin position="221"/>
        <end position="235"/>
    </location>
</feature>
<proteinExistence type="inferred from homology"/>
<evidence type="ECO:0000256" key="4">
    <source>
        <dbReference type="ARBA" id="ARBA00022898"/>
    </source>
</evidence>
<dbReference type="GO" id="GO:0008483">
    <property type="term" value="F:transaminase activity"/>
    <property type="evidence" value="ECO:0007669"/>
    <property type="project" value="UniProtKB-KW"/>
</dbReference>
<dbReference type="PANTHER" id="PTHR43277">
    <property type="entry name" value="ARGININE DECARBOXYLASE"/>
    <property type="match status" value="1"/>
</dbReference>
<evidence type="ECO:0000313" key="8">
    <source>
        <dbReference type="Proteomes" id="UP000429595"/>
    </source>
</evidence>
<dbReference type="SUPFAM" id="SSF53383">
    <property type="entry name" value="PLP-dependent transferases"/>
    <property type="match status" value="1"/>
</dbReference>
<dbReference type="InterPro" id="IPR052357">
    <property type="entry name" value="Orn_Lys_Arg_decarboxylase-I"/>
</dbReference>
<evidence type="ECO:0000313" key="7">
    <source>
        <dbReference type="EMBL" id="KAB7707919.1"/>
    </source>
</evidence>
<dbReference type="Pfam" id="PF03711">
    <property type="entry name" value="OKR_DC_1_C"/>
    <property type="match status" value="1"/>
</dbReference>
<evidence type="ECO:0000259" key="6">
    <source>
        <dbReference type="PROSITE" id="PS00703"/>
    </source>
</evidence>
<evidence type="ECO:0000256" key="3">
    <source>
        <dbReference type="ARBA" id="ARBA00022793"/>
    </source>
</evidence>